<protein>
    <submittedName>
        <fullName evidence="2">DUF2721 domain-containing protein</fullName>
    </submittedName>
</protein>
<dbReference type="OrthoDB" id="193328at2"/>
<reference evidence="2 3" key="1">
    <citation type="submission" date="2019-05" db="EMBL/GenBank/DDBJ databases">
        <title>Verrucobacter flavum gen. nov., sp. nov. a new member of the family Verrucomicrobiaceae.</title>
        <authorList>
            <person name="Szuroczki S."/>
            <person name="Abbaszade G."/>
            <person name="Szabo A."/>
            <person name="Felfoldi T."/>
            <person name="Schumann P."/>
            <person name="Boka K."/>
            <person name="Keki Z."/>
            <person name="Toumi M."/>
            <person name="Toth E."/>
        </authorList>
    </citation>
    <scope>NUCLEOTIDE SEQUENCE [LARGE SCALE GENOMIC DNA]</scope>
    <source>
        <strain evidence="2 3">MG-N-17</strain>
    </source>
</reference>
<dbReference type="AlphaFoldDB" id="A0A5R8KHI4"/>
<dbReference type="EMBL" id="VAUV01000005">
    <property type="protein sequence ID" value="TLD71445.1"/>
    <property type="molecule type" value="Genomic_DNA"/>
</dbReference>
<comment type="caution">
    <text evidence="2">The sequence shown here is derived from an EMBL/GenBank/DDBJ whole genome shotgun (WGS) entry which is preliminary data.</text>
</comment>
<proteinExistence type="predicted"/>
<evidence type="ECO:0000313" key="3">
    <source>
        <dbReference type="Proteomes" id="UP000306196"/>
    </source>
</evidence>
<evidence type="ECO:0000256" key="1">
    <source>
        <dbReference type="SAM" id="Phobius"/>
    </source>
</evidence>
<evidence type="ECO:0000313" key="2">
    <source>
        <dbReference type="EMBL" id="TLD71445.1"/>
    </source>
</evidence>
<accession>A0A5R8KHI4</accession>
<keyword evidence="1" id="KW-0472">Membrane</keyword>
<organism evidence="2 3">
    <name type="scientific">Phragmitibacter flavus</name>
    <dbReference type="NCBI Taxonomy" id="2576071"/>
    <lineage>
        <taxon>Bacteria</taxon>
        <taxon>Pseudomonadati</taxon>
        <taxon>Verrucomicrobiota</taxon>
        <taxon>Verrucomicrobiia</taxon>
        <taxon>Verrucomicrobiales</taxon>
        <taxon>Verrucomicrobiaceae</taxon>
        <taxon>Phragmitibacter</taxon>
    </lineage>
</organism>
<keyword evidence="1" id="KW-1133">Transmembrane helix</keyword>
<feature type="transmembrane region" description="Helical" evidence="1">
    <location>
        <begin position="28"/>
        <end position="49"/>
    </location>
</feature>
<name>A0A5R8KHI4_9BACT</name>
<feature type="transmembrane region" description="Helical" evidence="1">
    <location>
        <begin position="133"/>
        <end position="157"/>
    </location>
</feature>
<keyword evidence="1" id="KW-0812">Transmembrane</keyword>
<gene>
    <name evidence="2" type="ORF">FEM03_07920</name>
</gene>
<dbReference type="Pfam" id="PF11026">
    <property type="entry name" value="DUF2721"/>
    <property type="match status" value="1"/>
</dbReference>
<feature type="transmembrane region" description="Helical" evidence="1">
    <location>
        <begin position="94"/>
        <end position="121"/>
    </location>
</feature>
<dbReference type="InterPro" id="IPR021279">
    <property type="entry name" value="DUF2721"/>
</dbReference>
<keyword evidence="3" id="KW-1185">Reference proteome</keyword>
<dbReference type="Proteomes" id="UP000306196">
    <property type="component" value="Unassembled WGS sequence"/>
</dbReference>
<sequence>MSCLHQGPGRTFHLFQQALITEITGNPFALLSLIAAPAVLTNAASLLALSTSNRFLRAGERLRAVIAKVEKAETKDDKKFWLRHMDRIEKQASLLLGALRAIYVSLGSFVLTSLVSIFGAALASQQFHPWDNFMMALALSIGFVGAIAIVQGCLSLFRATRLSLINIHEEADLIRQRETACFTDNVD</sequence>